<keyword evidence="11" id="KW-1185">Reference proteome</keyword>
<dbReference type="Proteomes" id="UP000295066">
    <property type="component" value="Unassembled WGS sequence"/>
</dbReference>
<sequence>MKRIAINGLGRIGRLVLRCYMDAKPEDFEIVALNDLTPPSEMAYLIKYDSIHRKAGFSVEAAEGALVLDGKSVPLFSEKDPSKLPWKELGVDIVLECTGFFTKREKAAAHLAAGAKRVIISAPADDADLTVVLGVNEKLYDPSKHAVVSNASCTTNSLAPVTKVLHEAFGIESLMGTTIHAYTSTQVLVDVPRGGGRKGRAAAVSLVPATTGAAKAMVPLFPELKGRMDMISVRVPVADGSLTDIVVHLKKEVTVESVNSALKEAAEGSLKGIVEFCDEEIVSADIIGNTHSGIVDAPSTKVIMGHIAKVMIWYDNEYGYSNRMLELAMYMASRE</sequence>
<dbReference type="AlphaFoldDB" id="A0A4R8M8I1"/>
<dbReference type="CDD" id="cd05214">
    <property type="entry name" value="GAPDH_I_N"/>
    <property type="match status" value="1"/>
</dbReference>
<dbReference type="PRINTS" id="PR00078">
    <property type="entry name" value="G3PDHDRGNASE"/>
</dbReference>
<dbReference type="GO" id="GO:0016620">
    <property type="term" value="F:oxidoreductase activity, acting on the aldehyde or oxo group of donors, NAD or NADP as acceptor"/>
    <property type="evidence" value="ECO:0007669"/>
    <property type="project" value="InterPro"/>
</dbReference>
<evidence type="ECO:0000256" key="4">
    <source>
        <dbReference type="PIRSR" id="PIRSR000149-2"/>
    </source>
</evidence>
<dbReference type="InterPro" id="IPR020829">
    <property type="entry name" value="GlycerAld_3-P_DH_cat"/>
</dbReference>
<feature type="binding site" evidence="5">
    <location>
        <position position="35"/>
    </location>
    <ligand>
        <name>NAD(+)</name>
        <dbReference type="ChEBI" id="CHEBI:57540"/>
    </ligand>
</feature>
<keyword evidence="5" id="KW-0520">NAD</keyword>
<dbReference type="FunFam" id="3.40.50.720:FF:000001">
    <property type="entry name" value="Glyceraldehyde-3-phosphate dehydrogenase"/>
    <property type="match status" value="1"/>
</dbReference>
<feature type="binding site" evidence="5">
    <location>
        <begin position="11"/>
        <end position="12"/>
    </location>
    <ligand>
        <name>NAD(+)</name>
        <dbReference type="ChEBI" id="CHEBI:57540"/>
    </ligand>
</feature>
<protein>
    <recommendedName>
        <fullName evidence="8">Glyceraldehyde-3-phosphate dehydrogenase</fullName>
        <ecNumber evidence="8">1.2.1.-</ecNumber>
    </recommendedName>
</protein>
<evidence type="ECO:0000313" key="10">
    <source>
        <dbReference type="EMBL" id="TDY59916.1"/>
    </source>
</evidence>
<feature type="binding site" evidence="4">
    <location>
        <begin position="211"/>
        <end position="212"/>
    </location>
    <ligand>
        <name>D-glyceraldehyde 3-phosphate</name>
        <dbReference type="ChEBI" id="CHEBI:59776"/>
    </ligand>
</feature>
<evidence type="ECO:0000256" key="6">
    <source>
        <dbReference type="PIRSR" id="PIRSR000149-4"/>
    </source>
</evidence>
<dbReference type="SUPFAM" id="SSF51735">
    <property type="entry name" value="NAD(P)-binding Rossmann-fold domains"/>
    <property type="match status" value="1"/>
</dbReference>
<dbReference type="GO" id="GO:0050661">
    <property type="term" value="F:NADP binding"/>
    <property type="evidence" value="ECO:0007669"/>
    <property type="project" value="InterPro"/>
</dbReference>
<name>A0A4R8M8I1_9BACT</name>
<dbReference type="PANTHER" id="PTHR43148">
    <property type="entry name" value="GLYCERALDEHYDE-3-PHOSPHATE DEHYDROGENASE 2"/>
    <property type="match status" value="1"/>
</dbReference>
<feature type="binding site" evidence="4">
    <location>
        <position position="183"/>
    </location>
    <ligand>
        <name>D-glyceraldehyde 3-phosphate</name>
        <dbReference type="ChEBI" id="CHEBI:59776"/>
    </ligand>
</feature>
<evidence type="ECO:0000313" key="11">
    <source>
        <dbReference type="Proteomes" id="UP000295066"/>
    </source>
</evidence>
<evidence type="ECO:0000256" key="7">
    <source>
        <dbReference type="RuleBase" id="RU000397"/>
    </source>
</evidence>
<dbReference type="GO" id="GO:0006006">
    <property type="term" value="P:glucose metabolic process"/>
    <property type="evidence" value="ECO:0007669"/>
    <property type="project" value="InterPro"/>
</dbReference>
<comment type="similarity">
    <text evidence="1 7">Belongs to the glyceraldehyde-3-phosphate dehydrogenase family.</text>
</comment>
<dbReference type="InterPro" id="IPR020831">
    <property type="entry name" value="GlycerAld/Erythrose_P_DH"/>
</dbReference>
<dbReference type="SMART" id="SM00846">
    <property type="entry name" value="Gp_dh_N"/>
    <property type="match status" value="1"/>
</dbReference>
<gene>
    <name evidence="10" type="ORF">C8D99_11043</name>
</gene>
<organism evidence="10 11">
    <name type="scientific">Aminivibrio pyruvatiphilus</name>
    <dbReference type="NCBI Taxonomy" id="1005740"/>
    <lineage>
        <taxon>Bacteria</taxon>
        <taxon>Thermotogati</taxon>
        <taxon>Synergistota</taxon>
        <taxon>Synergistia</taxon>
        <taxon>Synergistales</taxon>
        <taxon>Aminobacteriaceae</taxon>
        <taxon>Aminivibrio</taxon>
    </lineage>
</organism>
<keyword evidence="5" id="KW-0547">Nucleotide-binding</keyword>
<keyword evidence="2 8" id="KW-0560">Oxidoreductase</keyword>
<evidence type="ECO:0000256" key="3">
    <source>
        <dbReference type="PIRSR" id="PIRSR000149-1"/>
    </source>
</evidence>
<evidence type="ECO:0000256" key="1">
    <source>
        <dbReference type="ARBA" id="ARBA00007406"/>
    </source>
</evidence>
<dbReference type="OrthoDB" id="9803304at2"/>
<feature type="active site" description="Nucleophile" evidence="3">
    <location>
        <position position="153"/>
    </location>
</feature>
<dbReference type="InterPro" id="IPR020830">
    <property type="entry name" value="GlycerAld_3-P_DH_AS"/>
</dbReference>
<evidence type="ECO:0000256" key="5">
    <source>
        <dbReference type="PIRSR" id="PIRSR000149-3"/>
    </source>
</evidence>
<dbReference type="InterPro" id="IPR036291">
    <property type="entry name" value="NAD(P)-bd_dom_sf"/>
</dbReference>
<reference evidence="10 11" key="1">
    <citation type="submission" date="2019-03" db="EMBL/GenBank/DDBJ databases">
        <title>Genomic Encyclopedia of Type Strains, Phase IV (KMG-IV): sequencing the most valuable type-strain genomes for metagenomic binning, comparative biology and taxonomic classification.</title>
        <authorList>
            <person name="Goeker M."/>
        </authorList>
    </citation>
    <scope>NUCLEOTIDE SEQUENCE [LARGE SCALE GENOMIC DNA]</scope>
    <source>
        <strain evidence="10 11">DSM 25964</strain>
    </source>
</reference>
<dbReference type="CDD" id="cd18126">
    <property type="entry name" value="GAPDH_I_C"/>
    <property type="match status" value="1"/>
</dbReference>
<dbReference type="PIRSF" id="PIRSF000149">
    <property type="entry name" value="GAP_DH"/>
    <property type="match status" value="1"/>
</dbReference>
<dbReference type="Gene3D" id="3.30.360.10">
    <property type="entry name" value="Dihydrodipicolinate Reductase, domain 2"/>
    <property type="match status" value="1"/>
</dbReference>
<evidence type="ECO:0000259" key="9">
    <source>
        <dbReference type="SMART" id="SM00846"/>
    </source>
</evidence>
<proteinExistence type="inferred from homology"/>
<dbReference type="InterPro" id="IPR006424">
    <property type="entry name" value="Glyceraldehyde-3-P_DH_1"/>
</dbReference>
<feature type="binding site" evidence="5">
    <location>
        <position position="121"/>
    </location>
    <ligand>
        <name>NAD(+)</name>
        <dbReference type="ChEBI" id="CHEBI:57540"/>
    </ligand>
</feature>
<feature type="site" description="Activates thiol group during catalysis" evidence="6">
    <location>
        <position position="180"/>
    </location>
</feature>
<dbReference type="GO" id="GO:0051287">
    <property type="term" value="F:NAD binding"/>
    <property type="evidence" value="ECO:0007669"/>
    <property type="project" value="InterPro"/>
</dbReference>
<feature type="binding site" evidence="5">
    <location>
        <position position="316"/>
    </location>
    <ligand>
        <name>NAD(+)</name>
        <dbReference type="ChEBI" id="CHEBI:57540"/>
    </ligand>
</feature>
<dbReference type="Gene3D" id="3.40.50.720">
    <property type="entry name" value="NAD(P)-binding Rossmann-like Domain"/>
    <property type="match status" value="1"/>
</dbReference>
<dbReference type="NCBIfam" id="TIGR01534">
    <property type="entry name" value="GAPDH-I"/>
    <property type="match status" value="1"/>
</dbReference>
<comment type="caution">
    <text evidence="10">The sequence shown here is derived from an EMBL/GenBank/DDBJ whole genome shotgun (WGS) entry which is preliminary data.</text>
</comment>
<dbReference type="EMBL" id="SORI01000010">
    <property type="protein sequence ID" value="TDY59916.1"/>
    <property type="molecule type" value="Genomic_DNA"/>
</dbReference>
<dbReference type="EC" id="1.2.1.-" evidence="8"/>
<dbReference type="RefSeq" id="WP_133957760.1">
    <property type="nucleotide sequence ID" value="NZ_SORI01000010.1"/>
</dbReference>
<feature type="binding site" evidence="4">
    <location>
        <position position="234"/>
    </location>
    <ligand>
        <name>D-glyceraldehyde 3-phosphate</name>
        <dbReference type="ChEBI" id="CHEBI:59776"/>
    </ligand>
</feature>
<evidence type="ECO:0000256" key="2">
    <source>
        <dbReference type="ARBA" id="ARBA00023002"/>
    </source>
</evidence>
<dbReference type="SUPFAM" id="SSF55347">
    <property type="entry name" value="Glyceraldehyde-3-phosphate dehydrogenase-like, C-terminal domain"/>
    <property type="match status" value="1"/>
</dbReference>
<feature type="domain" description="Glyceraldehyde 3-phosphate dehydrogenase NAD(P) binding" evidence="9">
    <location>
        <begin position="2"/>
        <end position="153"/>
    </location>
</feature>
<feature type="binding site" evidence="4">
    <location>
        <begin position="152"/>
        <end position="154"/>
    </location>
    <ligand>
        <name>D-glyceraldehyde 3-phosphate</name>
        <dbReference type="ChEBI" id="CHEBI:59776"/>
    </ligand>
</feature>
<dbReference type="Pfam" id="PF02800">
    <property type="entry name" value="Gp_dh_C"/>
    <property type="match status" value="1"/>
</dbReference>
<dbReference type="Pfam" id="PF00044">
    <property type="entry name" value="Gp_dh_N"/>
    <property type="match status" value="1"/>
</dbReference>
<dbReference type="PROSITE" id="PS00071">
    <property type="entry name" value="GAPDH"/>
    <property type="match status" value="1"/>
</dbReference>
<evidence type="ECO:0000256" key="8">
    <source>
        <dbReference type="RuleBase" id="RU361160"/>
    </source>
</evidence>
<dbReference type="InterPro" id="IPR020828">
    <property type="entry name" value="GlycerAld_3-P_DH_NAD(P)-bd"/>
</dbReference>
<dbReference type="FunFam" id="3.30.360.10:FF:000002">
    <property type="entry name" value="Glyceraldehyde-3-phosphate dehydrogenase"/>
    <property type="match status" value="1"/>
</dbReference>
<accession>A0A4R8M8I1</accession>